<dbReference type="Proteomes" id="UP000308528">
    <property type="component" value="Unassembled WGS sequence"/>
</dbReference>
<name>A0A4V3XLQ6_9BACT</name>
<feature type="chain" id="PRO_5020742499" evidence="1">
    <location>
        <begin position="25"/>
        <end position="209"/>
    </location>
</feature>
<evidence type="ECO:0000256" key="1">
    <source>
        <dbReference type="SAM" id="SignalP"/>
    </source>
</evidence>
<evidence type="ECO:0000313" key="2">
    <source>
        <dbReference type="EMBL" id="THH41843.1"/>
    </source>
</evidence>
<evidence type="ECO:0000313" key="3">
    <source>
        <dbReference type="Proteomes" id="UP000308528"/>
    </source>
</evidence>
<accession>A0A4V3XLQ6</accession>
<proteinExistence type="predicted"/>
<organism evidence="2 3">
    <name type="scientific">Neolewinella litorea</name>
    <dbReference type="NCBI Taxonomy" id="2562452"/>
    <lineage>
        <taxon>Bacteria</taxon>
        <taxon>Pseudomonadati</taxon>
        <taxon>Bacteroidota</taxon>
        <taxon>Saprospiria</taxon>
        <taxon>Saprospirales</taxon>
        <taxon>Lewinellaceae</taxon>
        <taxon>Neolewinella</taxon>
    </lineage>
</organism>
<dbReference type="EMBL" id="SRSF01000001">
    <property type="protein sequence ID" value="THH41843.1"/>
    <property type="molecule type" value="Genomic_DNA"/>
</dbReference>
<feature type="signal peptide" evidence="1">
    <location>
        <begin position="1"/>
        <end position="24"/>
    </location>
</feature>
<dbReference type="OrthoDB" id="1493790at2"/>
<keyword evidence="3" id="KW-1185">Reference proteome</keyword>
<sequence length="209" mass="23537">MRHYLILFLLCAVSAAGYGQTPMAAPDAEPVKSYEDDTRWTEVDDLEGRYRIQTPGPLEHKADTLLTAVGEQVFHTYFFKVPDLQRAENLIYVLSYVDYPDGTFHADSTELVEELLLSTQESAAEALRGEVIYTTPREVSGSPGRLWRIDYKDGEASARTLAFVIGERYYELKTFALTGRGLGEASDKFFRSFEYLGSRDSRGALPTPR</sequence>
<reference evidence="2 3" key="1">
    <citation type="submission" date="2019-04" db="EMBL/GenBank/DDBJ databases">
        <title>Lewinella litorea sp. nov., isolated from a marine sand.</title>
        <authorList>
            <person name="Yoon J.-H."/>
        </authorList>
    </citation>
    <scope>NUCLEOTIDE SEQUENCE [LARGE SCALE GENOMIC DNA]</scope>
    <source>
        <strain evidence="2 3">HSMS-39</strain>
    </source>
</reference>
<gene>
    <name evidence="2" type="ORF">E4021_04450</name>
</gene>
<protein>
    <submittedName>
        <fullName evidence="2">Uncharacterized protein</fullName>
    </submittedName>
</protein>
<comment type="caution">
    <text evidence="2">The sequence shown here is derived from an EMBL/GenBank/DDBJ whole genome shotgun (WGS) entry which is preliminary data.</text>
</comment>
<dbReference type="AlphaFoldDB" id="A0A4V3XLQ6"/>
<dbReference type="RefSeq" id="WP_136456730.1">
    <property type="nucleotide sequence ID" value="NZ_SRSF01000001.1"/>
</dbReference>
<keyword evidence="1" id="KW-0732">Signal</keyword>